<keyword evidence="8" id="KW-1185">Reference proteome</keyword>
<feature type="non-terminal residue" evidence="7">
    <location>
        <position position="832"/>
    </location>
</feature>
<dbReference type="PROSITE" id="PS50102">
    <property type="entry name" value="RRM"/>
    <property type="match status" value="2"/>
</dbReference>
<dbReference type="FunFam" id="3.30.420.10:FF:000175">
    <property type="entry name" value="RNA exonuclease 5"/>
    <property type="match status" value="1"/>
</dbReference>
<feature type="region of interest" description="Disordered" evidence="5">
    <location>
        <begin position="698"/>
        <end position="763"/>
    </location>
</feature>
<dbReference type="PANTHER" id="PTHR12801">
    <property type="entry name" value="RNA EXONUCLEASE REXO1 / RECO3 FAMILY MEMBER-RELATED"/>
    <property type="match status" value="1"/>
</dbReference>
<dbReference type="Gene3D" id="3.30.70.330">
    <property type="match status" value="2"/>
</dbReference>
<dbReference type="SUPFAM" id="SSF54928">
    <property type="entry name" value="RNA-binding domain, RBD"/>
    <property type="match status" value="1"/>
</dbReference>
<dbReference type="PANTHER" id="PTHR12801:SF82">
    <property type="entry name" value="RNA EXONUCLEASE 5"/>
    <property type="match status" value="1"/>
</dbReference>
<evidence type="ECO:0000256" key="1">
    <source>
        <dbReference type="ARBA" id="ARBA00022722"/>
    </source>
</evidence>
<dbReference type="SUPFAM" id="SSF53098">
    <property type="entry name" value="Ribonuclease H-like"/>
    <property type="match status" value="1"/>
</dbReference>
<dbReference type="GO" id="GO:0004527">
    <property type="term" value="F:exonuclease activity"/>
    <property type="evidence" value="ECO:0007669"/>
    <property type="project" value="UniProtKB-KW"/>
</dbReference>
<sequence>MHFRNIGLSMERSSSPNVPNGKKKRQSEAPSAQEVVKRRKTEEEGVEDLQRRPCGPAKVSVHLDRLQQPITVAQLMELLHFAALGKSRGIKQPSWCRLRHQKKVNGINVAIVDGVTQSLFYNHYLSMEHLRSSYTTRITFTPSSDDVASDIFSLEVPKVDSSSVAPPEEALHEALKDHPVITTYGTQKKGLTAYLLSRQQMIKYRYPVKGLPGFEDFLCTGSDDRVTDDSPLYGLDCEMCQTLKGNELTRVSLVDGDGNCLLDDLVKPQNHVVNYLTRFSGITAAMLKPVTTMLRDVQAKIKTLLPEDAVLVGHSLNNDLKALKLIHRHVIDTALLYRREHGQKFKLKVLAKAVLKRRIQTEDQKGHNPTEDAVAALDLAWYFIGMGPLQVVELHLEELWGWSLEDSPSSTSESTQNYRFADVLQSLNRSVIYLGKRSNVDLDPSFQRWYRSDKEMLSSFRNQTSHFFLSVLRFSSVSAHLNGSYVHCHHQQQLRHDVSSVFQDMCTVFAGPFPANFSKSQVRQLFGCCGPVHKVHMCNTGVRIHAKVQFQMLEGAMLALQVLNGFSVSGQTIKVQRPVKESMLDLDLNLDTLMGDRVNANQLYVSRLTQDVAGGLNVSAAVNGRLSDGKPPGFHPGKQTNGALQTAKVNGKQLRPGTFAPDLSEESLKEAFSPFGSIKSVTLPGTHAKHALIEFESSDGKQAARGSSEDLLKKGYPTWPSMTPPHLRSWVGMATSRETEDKDEDEDEDEERSDSFNCGGTQRNQEVSLLNKLDRRLSKLFNSLPDGTLSVVLLLEHNSRGFDHPGLCFLEVKNGKEHIQEKPTSRKSPENS</sequence>
<organism evidence="7 8">
    <name type="scientific">Gambusia affinis</name>
    <name type="common">Western mosquitofish</name>
    <name type="synonym">Heterandria affinis</name>
    <dbReference type="NCBI Taxonomy" id="33528"/>
    <lineage>
        <taxon>Eukaryota</taxon>
        <taxon>Metazoa</taxon>
        <taxon>Chordata</taxon>
        <taxon>Craniata</taxon>
        <taxon>Vertebrata</taxon>
        <taxon>Euteleostomi</taxon>
        <taxon>Actinopterygii</taxon>
        <taxon>Neopterygii</taxon>
        <taxon>Teleostei</taxon>
        <taxon>Neoteleostei</taxon>
        <taxon>Acanthomorphata</taxon>
        <taxon>Ovalentaria</taxon>
        <taxon>Atherinomorphae</taxon>
        <taxon>Cyprinodontiformes</taxon>
        <taxon>Poeciliidae</taxon>
        <taxon>Poeciliinae</taxon>
        <taxon>Gambusia</taxon>
    </lineage>
</organism>
<reference evidence="7 8" key="1">
    <citation type="journal article" date="2018" name="G3 (Bethesda)">
        <title>A High-Quality Reference Genome for the Invasive Mosquitofish Gambusia affinis Using a Chicago Library.</title>
        <authorList>
            <person name="Hoffberg S.L."/>
            <person name="Troendle N.J."/>
            <person name="Glenn T.C."/>
            <person name="Mahmud O."/>
            <person name="Louha S."/>
            <person name="Chalopin D."/>
            <person name="Bennetzen J.L."/>
            <person name="Mauricio R."/>
        </authorList>
    </citation>
    <scope>NUCLEOTIDE SEQUENCE [LARGE SCALE GENOMIC DNA]</scope>
    <source>
        <strain evidence="7">NE01/NJP1002.9</strain>
        <tissue evidence="7">Muscle</tissue>
    </source>
</reference>
<dbReference type="EMBL" id="NHOQ01000160">
    <property type="protein sequence ID" value="PWA32583.1"/>
    <property type="molecule type" value="Genomic_DNA"/>
</dbReference>
<protein>
    <recommendedName>
        <fullName evidence="6">RRM domain-containing protein</fullName>
    </recommendedName>
</protein>
<dbReference type="InterPro" id="IPR013520">
    <property type="entry name" value="Ribonucl_H"/>
</dbReference>
<dbReference type="Pfam" id="PF00929">
    <property type="entry name" value="RNase_T"/>
    <property type="match status" value="1"/>
</dbReference>
<dbReference type="GO" id="GO:0005634">
    <property type="term" value="C:nucleus"/>
    <property type="evidence" value="ECO:0007669"/>
    <property type="project" value="TreeGrafter"/>
</dbReference>
<evidence type="ECO:0000256" key="5">
    <source>
        <dbReference type="SAM" id="MobiDB-lite"/>
    </source>
</evidence>
<dbReference type="Gene3D" id="3.30.420.10">
    <property type="entry name" value="Ribonuclease H-like superfamily/Ribonuclease H"/>
    <property type="match status" value="1"/>
</dbReference>
<feature type="compositionally biased region" description="Basic and acidic residues" evidence="5">
    <location>
        <begin position="40"/>
        <end position="51"/>
    </location>
</feature>
<dbReference type="InterPro" id="IPR012677">
    <property type="entry name" value="Nucleotide-bd_a/b_plait_sf"/>
</dbReference>
<evidence type="ECO:0000256" key="2">
    <source>
        <dbReference type="ARBA" id="ARBA00022801"/>
    </source>
</evidence>
<accession>A0A315W9T7</accession>
<evidence type="ECO:0000313" key="7">
    <source>
        <dbReference type="EMBL" id="PWA32583.1"/>
    </source>
</evidence>
<keyword evidence="1" id="KW-0540">Nuclease</keyword>
<dbReference type="GO" id="GO:0003723">
    <property type="term" value="F:RNA binding"/>
    <property type="evidence" value="ECO:0007669"/>
    <property type="project" value="UniProtKB-UniRule"/>
</dbReference>
<dbReference type="AlphaFoldDB" id="A0A315W9T7"/>
<feature type="compositionally biased region" description="Acidic residues" evidence="5">
    <location>
        <begin position="741"/>
        <end position="752"/>
    </location>
</feature>
<dbReference type="SMART" id="SM00360">
    <property type="entry name" value="RRM"/>
    <property type="match status" value="2"/>
</dbReference>
<evidence type="ECO:0000259" key="6">
    <source>
        <dbReference type="PROSITE" id="PS50102"/>
    </source>
</evidence>
<feature type="domain" description="RRM" evidence="6">
    <location>
        <begin position="506"/>
        <end position="580"/>
    </location>
</feature>
<keyword evidence="4" id="KW-0694">RNA-binding</keyword>
<dbReference type="InterPro" id="IPR036397">
    <property type="entry name" value="RNaseH_sf"/>
</dbReference>
<dbReference type="STRING" id="33528.ENSGAFP00000016362"/>
<keyword evidence="3" id="KW-0269">Exonuclease</keyword>
<name>A0A315W9T7_GAMAF</name>
<dbReference type="InterPro" id="IPR035979">
    <property type="entry name" value="RBD_domain_sf"/>
</dbReference>
<feature type="domain" description="RRM" evidence="6">
    <location>
        <begin position="652"/>
        <end position="704"/>
    </location>
</feature>
<keyword evidence="2" id="KW-0378">Hydrolase</keyword>
<dbReference type="InterPro" id="IPR047021">
    <property type="entry name" value="REXO1/3/4-like"/>
</dbReference>
<evidence type="ECO:0000256" key="3">
    <source>
        <dbReference type="ARBA" id="ARBA00022839"/>
    </source>
</evidence>
<feature type="region of interest" description="Disordered" evidence="5">
    <location>
        <begin position="1"/>
        <end position="51"/>
    </location>
</feature>
<dbReference type="InterPro" id="IPR000504">
    <property type="entry name" value="RRM_dom"/>
</dbReference>
<dbReference type="InterPro" id="IPR012337">
    <property type="entry name" value="RNaseH-like_sf"/>
</dbReference>
<evidence type="ECO:0000313" key="8">
    <source>
        <dbReference type="Proteomes" id="UP000250572"/>
    </source>
</evidence>
<dbReference type="Proteomes" id="UP000250572">
    <property type="component" value="Unassembled WGS sequence"/>
</dbReference>
<dbReference type="SMART" id="SM00479">
    <property type="entry name" value="EXOIII"/>
    <property type="match status" value="1"/>
</dbReference>
<dbReference type="CDD" id="cd06145">
    <property type="entry name" value="REX1_like"/>
    <property type="match status" value="1"/>
</dbReference>
<proteinExistence type="predicted"/>
<gene>
    <name evidence="7" type="ORF">CCH79_00015039</name>
</gene>
<dbReference type="Pfam" id="PF00076">
    <property type="entry name" value="RRM_1"/>
    <property type="match status" value="2"/>
</dbReference>
<dbReference type="InterPro" id="IPR034922">
    <property type="entry name" value="REX1-like_exo"/>
</dbReference>
<evidence type="ECO:0000256" key="4">
    <source>
        <dbReference type="PROSITE-ProRule" id="PRU00176"/>
    </source>
</evidence>
<comment type="caution">
    <text evidence="7">The sequence shown here is derived from an EMBL/GenBank/DDBJ whole genome shotgun (WGS) entry which is preliminary data.</text>
</comment>